<comment type="caution">
    <text evidence="2">The sequence shown here is derived from an EMBL/GenBank/DDBJ whole genome shotgun (WGS) entry which is preliminary data.</text>
</comment>
<proteinExistence type="predicted"/>
<feature type="transmembrane region" description="Helical" evidence="1">
    <location>
        <begin position="108"/>
        <end position="126"/>
    </location>
</feature>
<dbReference type="EMBL" id="JBHMAJ010000001">
    <property type="protein sequence ID" value="MFB9823291.1"/>
    <property type="molecule type" value="Genomic_DNA"/>
</dbReference>
<feature type="transmembrane region" description="Helical" evidence="1">
    <location>
        <begin position="14"/>
        <end position="31"/>
    </location>
</feature>
<keyword evidence="1" id="KW-1133">Transmembrane helix</keyword>
<sequence>MPSETDTTAPIRRYAFYVAVAVTIALVGVSLGQFLPNAISGWTGSLGDRSIFGLVLMAGSWTALFGMAVQFYRPTERVNAILLLPVVTVLSGVIGFATGTIFAVETLLIAAITLVPLVLHPAGRSVLRFDRVGSPNRLLVGLYAIGAIFMIVYSGQEFVKQFTLTGEDVLRGHYSDLAIWAFSIAVWGGLAVFRRRDWRFAAWMSGFVALYLGVSSAAFPDATSSLGLAGGVSVAAWAVAFVAMTERVRGR</sequence>
<organism evidence="2 3">
    <name type="scientific">Halobaculum roseum</name>
    <dbReference type="NCBI Taxonomy" id="2175149"/>
    <lineage>
        <taxon>Archaea</taxon>
        <taxon>Methanobacteriati</taxon>
        <taxon>Methanobacteriota</taxon>
        <taxon>Stenosarchaea group</taxon>
        <taxon>Halobacteria</taxon>
        <taxon>Halobacteriales</taxon>
        <taxon>Haloferacaceae</taxon>
        <taxon>Halobaculum</taxon>
    </lineage>
</organism>
<reference evidence="2" key="1">
    <citation type="submission" date="2024-09" db="EMBL/GenBank/DDBJ databases">
        <authorList>
            <person name="Sun Q."/>
        </authorList>
    </citation>
    <scope>NUCLEOTIDE SEQUENCE [LARGE SCALE GENOMIC DNA]</scope>
    <source>
        <strain evidence="2">JCM 31273</strain>
    </source>
</reference>
<dbReference type="RefSeq" id="WP_222922329.1">
    <property type="nucleotide sequence ID" value="NZ_CP082286.1"/>
</dbReference>
<protein>
    <submittedName>
        <fullName evidence="2">Uncharacterized protein</fullName>
    </submittedName>
</protein>
<accession>A0ABD5MHG9</accession>
<feature type="transmembrane region" description="Helical" evidence="1">
    <location>
        <begin position="51"/>
        <end position="69"/>
    </location>
</feature>
<keyword evidence="1" id="KW-0812">Transmembrane</keyword>
<feature type="transmembrane region" description="Helical" evidence="1">
    <location>
        <begin position="81"/>
        <end position="102"/>
    </location>
</feature>
<name>A0ABD5MHG9_9EURY</name>
<feature type="transmembrane region" description="Helical" evidence="1">
    <location>
        <begin position="138"/>
        <end position="154"/>
    </location>
</feature>
<gene>
    <name evidence="2" type="ORF">ACFFOL_03695</name>
</gene>
<evidence type="ECO:0000313" key="3">
    <source>
        <dbReference type="Proteomes" id="UP001589595"/>
    </source>
</evidence>
<keyword evidence="1" id="KW-0472">Membrane</keyword>
<feature type="transmembrane region" description="Helical" evidence="1">
    <location>
        <begin position="200"/>
        <end position="219"/>
    </location>
</feature>
<evidence type="ECO:0000256" key="1">
    <source>
        <dbReference type="SAM" id="Phobius"/>
    </source>
</evidence>
<keyword evidence="3" id="KW-1185">Reference proteome</keyword>
<evidence type="ECO:0000313" key="2">
    <source>
        <dbReference type="EMBL" id="MFB9823291.1"/>
    </source>
</evidence>
<dbReference type="GeneID" id="67209586"/>
<dbReference type="Proteomes" id="UP001589595">
    <property type="component" value="Unassembled WGS sequence"/>
</dbReference>
<feature type="transmembrane region" description="Helical" evidence="1">
    <location>
        <begin position="225"/>
        <end position="244"/>
    </location>
</feature>
<feature type="transmembrane region" description="Helical" evidence="1">
    <location>
        <begin position="174"/>
        <end position="193"/>
    </location>
</feature>
<dbReference type="AlphaFoldDB" id="A0ABD5MHG9"/>